<dbReference type="AlphaFoldDB" id="A0A0R3TT56"/>
<dbReference type="WBParaSite" id="HNAJ_0001087601-mRNA-1">
    <property type="protein sequence ID" value="HNAJ_0001087601-mRNA-1"/>
    <property type="gene ID" value="HNAJ_0001087601"/>
</dbReference>
<feature type="compositionally biased region" description="Basic and acidic residues" evidence="1">
    <location>
        <begin position="246"/>
        <end position="257"/>
    </location>
</feature>
<sequence length="386" mass="44295">MNPNDRKKVEYLEDQQFAYWLRKRDDLKKKKKKKAEKPLVRLLPLIEALRNNRFINFQKLYVWSVYLQHNDMMCLGDMLAKGNYQIALIDLTDCFLDSKALSPFAPYVNYTKTLRELVLDFNEFGDSGCQTLYEGLKFCRWLVRLSLCFCGLNKQSGVWLGNLVANTSIRELYLDGNNLEADGVSDLLYKLSEAAYFEAQERERLKAEKIAAAEAAEAKKRIDLDALPPEQSDAPTPGETTTEAEETPKTHTESEKRKSIRKKKKQPPCGPQITHLHLAENNINNLGRGGSLAPPRCMQYLKTQVLMNFNLFFQYGIIAFSKDLQEVDLFGNDIGQVAGRIILEGILERKDNKLPRIGMRVSHLINQDTFDMIRKLAPKPKGKRRK</sequence>
<dbReference type="InterPro" id="IPR027038">
    <property type="entry name" value="RanGap"/>
</dbReference>
<name>A0A0R3TT56_RODNA</name>
<dbReference type="GO" id="GO:0005829">
    <property type="term" value="C:cytosol"/>
    <property type="evidence" value="ECO:0007669"/>
    <property type="project" value="TreeGrafter"/>
</dbReference>
<dbReference type="SMART" id="SM00368">
    <property type="entry name" value="LRR_RI"/>
    <property type="match status" value="3"/>
</dbReference>
<dbReference type="EMBL" id="UZAE01013260">
    <property type="protein sequence ID" value="VDO08993.1"/>
    <property type="molecule type" value="Genomic_DNA"/>
</dbReference>
<evidence type="ECO:0000313" key="2">
    <source>
        <dbReference type="EMBL" id="VDO08993.1"/>
    </source>
</evidence>
<protein>
    <submittedName>
        <fullName evidence="4">Dynein assembly factor 1, axonemal homolog</fullName>
    </submittedName>
</protein>
<dbReference type="GO" id="GO:0005634">
    <property type="term" value="C:nucleus"/>
    <property type="evidence" value="ECO:0007669"/>
    <property type="project" value="TreeGrafter"/>
</dbReference>
<reference evidence="2 3" key="2">
    <citation type="submission" date="2018-11" db="EMBL/GenBank/DDBJ databases">
        <authorList>
            <consortium name="Pathogen Informatics"/>
        </authorList>
    </citation>
    <scope>NUCLEOTIDE SEQUENCE [LARGE SCALE GENOMIC DNA]</scope>
</reference>
<evidence type="ECO:0000313" key="4">
    <source>
        <dbReference type="WBParaSite" id="HNAJ_0001087601-mRNA-1"/>
    </source>
</evidence>
<dbReference type="Proteomes" id="UP000278807">
    <property type="component" value="Unassembled WGS sequence"/>
</dbReference>
<dbReference type="GO" id="GO:0031267">
    <property type="term" value="F:small GTPase binding"/>
    <property type="evidence" value="ECO:0007669"/>
    <property type="project" value="TreeGrafter"/>
</dbReference>
<dbReference type="PANTHER" id="PTHR24113:SF15">
    <property type="entry name" value="NACHT DOMAIN-CONTAINING PROTEIN"/>
    <property type="match status" value="1"/>
</dbReference>
<dbReference type="GO" id="GO:0005096">
    <property type="term" value="F:GTPase activator activity"/>
    <property type="evidence" value="ECO:0007669"/>
    <property type="project" value="InterPro"/>
</dbReference>
<dbReference type="InterPro" id="IPR001611">
    <property type="entry name" value="Leu-rich_rpt"/>
</dbReference>
<dbReference type="Gene3D" id="3.80.10.10">
    <property type="entry name" value="Ribonuclease Inhibitor"/>
    <property type="match status" value="1"/>
</dbReference>
<keyword evidence="3" id="KW-1185">Reference proteome</keyword>
<gene>
    <name evidence="2" type="ORF">HNAJ_LOCUS10871</name>
</gene>
<evidence type="ECO:0000256" key="1">
    <source>
        <dbReference type="SAM" id="MobiDB-lite"/>
    </source>
</evidence>
<dbReference type="InterPro" id="IPR032675">
    <property type="entry name" value="LRR_dom_sf"/>
</dbReference>
<dbReference type="PANTHER" id="PTHR24113">
    <property type="entry name" value="RAN GTPASE-ACTIVATING PROTEIN 1"/>
    <property type="match status" value="1"/>
</dbReference>
<evidence type="ECO:0000313" key="3">
    <source>
        <dbReference type="Proteomes" id="UP000278807"/>
    </source>
</evidence>
<dbReference type="STRING" id="102285.A0A0R3TT56"/>
<organism evidence="4">
    <name type="scientific">Rodentolepis nana</name>
    <name type="common">Dwarf tapeworm</name>
    <name type="synonym">Hymenolepis nana</name>
    <dbReference type="NCBI Taxonomy" id="102285"/>
    <lineage>
        <taxon>Eukaryota</taxon>
        <taxon>Metazoa</taxon>
        <taxon>Spiralia</taxon>
        <taxon>Lophotrochozoa</taxon>
        <taxon>Platyhelminthes</taxon>
        <taxon>Cestoda</taxon>
        <taxon>Eucestoda</taxon>
        <taxon>Cyclophyllidea</taxon>
        <taxon>Hymenolepididae</taxon>
        <taxon>Rodentolepis</taxon>
    </lineage>
</organism>
<dbReference type="Pfam" id="PF13516">
    <property type="entry name" value="LRR_6"/>
    <property type="match status" value="2"/>
</dbReference>
<dbReference type="SUPFAM" id="SSF52047">
    <property type="entry name" value="RNI-like"/>
    <property type="match status" value="1"/>
</dbReference>
<reference evidence="4" key="1">
    <citation type="submission" date="2017-02" db="UniProtKB">
        <authorList>
            <consortium name="WormBaseParasite"/>
        </authorList>
    </citation>
    <scope>IDENTIFICATION</scope>
</reference>
<dbReference type="OrthoDB" id="120976at2759"/>
<feature type="region of interest" description="Disordered" evidence="1">
    <location>
        <begin position="222"/>
        <end position="275"/>
    </location>
</feature>
<accession>A0A0R3TT56</accession>
<dbReference type="GO" id="GO:0006913">
    <property type="term" value="P:nucleocytoplasmic transport"/>
    <property type="evidence" value="ECO:0007669"/>
    <property type="project" value="TreeGrafter"/>
</dbReference>
<dbReference type="GO" id="GO:0048471">
    <property type="term" value="C:perinuclear region of cytoplasm"/>
    <property type="evidence" value="ECO:0007669"/>
    <property type="project" value="TreeGrafter"/>
</dbReference>
<proteinExistence type="predicted"/>